<organism evidence="1 2">
    <name type="scientific">Polyplosphaeria fusca</name>
    <dbReference type="NCBI Taxonomy" id="682080"/>
    <lineage>
        <taxon>Eukaryota</taxon>
        <taxon>Fungi</taxon>
        <taxon>Dikarya</taxon>
        <taxon>Ascomycota</taxon>
        <taxon>Pezizomycotina</taxon>
        <taxon>Dothideomycetes</taxon>
        <taxon>Pleosporomycetidae</taxon>
        <taxon>Pleosporales</taxon>
        <taxon>Tetraplosphaeriaceae</taxon>
        <taxon>Polyplosphaeria</taxon>
    </lineage>
</organism>
<protein>
    <recommendedName>
        <fullName evidence="3">F-box domain-containing protein</fullName>
    </recommendedName>
</protein>
<proteinExistence type="predicted"/>
<gene>
    <name evidence="1" type="ORF">EJ04DRAFT_179287</name>
</gene>
<evidence type="ECO:0008006" key="3">
    <source>
        <dbReference type="Google" id="ProtNLM"/>
    </source>
</evidence>
<reference evidence="1" key="1">
    <citation type="journal article" date="2020" name="Stud. Mycol.">
        <title>101 Dothideomycetes genomes: a test case for predicting lifestyles and emergence of pathogens.</title>
        <authorList>
            <person name="Haridas S."/>
            <person name="Albert R."/>
            <person name="Binder M."/>
            <person name="Bloem J."/>
            <person name="Labutti K."/>
            <person name="Salamov A."/>
            <person name="Andreopoulos B."/>
            <person name="Baker S."/>
            <person name="Barry K."/>
            <person name="Bills G."/>
            <person name="Bluhm B."/>
            <person name="Cannon C."/>
            <person name="Castanera R."/>
            <person name="Culley D."/>
            <person name="Daum C."/>
            <person name="Ezra D."/>
            <person name="Gonzalez J."/>
            <person name="Henrissat B."/>
            <person name="Kuo A."/>
            <person name="Liang C."/>
            <person name="Lipzen A."/>
            <person name="Lutzoni F."/>
            <person name="Magnuson J."/>
            <person name="Mondo S."/>
            <person name="Nolan M."/>
            <person name="Ohm R."/>
            <person name="Pangilinan J."/>
            <person name="Park H.-J."/>
            <person name="Ramirez L."/>
            <person name="Alfaro M."/>
            <person name="Sun H."/>
            <person name="Tritt A."/>
            <person name="Yoshinaga Y."/>
            <person name="Zwiers L.-H."/>
            <person name="Turgeon B."/>
            <person name="Goodwin S."/>
            <person name="Spatafora J."/>
            <person name="Crous P."/>
            <person name="Grigoriev I."/>
        </authorList>
    </citation>
    <scope>NUCLEOTIDE SEQUENCE</scope>
    <source>
        <strain evidence="1">CBS 125425</strain>
    </source>
</reference>
<comment type="caution">
    <text evidence="1">The sequence shown here is derived from an EMBL/GenBank/DDBJ whole genome shotgun (WGS) entry which is preliminary data.</text>
</comment>
<evidence type="ECO:0000313" key="1">
    <source>
        <dbReference type="EMBL" id="KAF2726548.1"/>
    </source>
</evidence>
<keyword evidence="2" id="KW-1185">Reference proteome</keyword>
<name>A0A9P4QJ90_9PLEO</name>
<sequence length="252" mass="29304">MSSAIVTSSRLAVEVAPPVLPMQNTLLRLPRELRDHVYSFAIPHVVFEISWDLNITRLRKNHVPGICKASRQMRDEAWPIFLQNTVWRLPHVTCSRPMSQLLYSFPRGEGFLNIRCLILQGLSVLNTNLVKYCKRLQTLVLVLDGPEIACERLVKWGVWDMDKMQKLCDLEQIFELEMLQKCVLGLQFCAELLKGTAEESTDSHSLPTWFQKRFNEKKRKVHLLCMRDMKSLDMHMAGGRPDWQKWIEELGI</sequence>
<evidence type="ECO:0000313" key="2">
    <source>
        <dbReference type="Proteomes" id="UP000799444"/>
    </source>
</evidence>
<dbReference type="AlphaFoldDB" id="A0A9P4QJ90"/>
<accession>A0A9P4QJ90</accession>
<dbReference type="Proteomes" id="UP000799444">
    <property type="component" value="Unassembled WGS sequence"/>
</dbReference>
<dbReference type="EMBL" id="ML996442">
    <property type="protein sequence ID" value="KAF2726548.1"/>
    <property type="molecule type" value="Genomic_DNA"/>
</dbReference>
<dbReference type="OrthoDB" id="62952at2759"/>